<dbReference type="NCBIfam" id="TIGR04178">
    <property type="entry name" value="exo_archaeo"/>
    <property type="match status" value="1"/>
</dbReference>
<evidence type="ECO:0000256" key="4">
    <source>
        <dbReference type="ARBA" id="ARBA00022692"/>
    </source>
</evidence>
<evidence type="ECO:0000256" key="3">
    <source>
        <dbReference type="ARBA" id="ARBA00022670"/>
    </source>
</evidence>
<dbReference type="EMBL" id="VZRA01000007">
    <property type="protein sequence ID" value="KAB0668537.1"/>
    <property type="molecule type" value="Genomic_DNA"/>
</dbReference>
<keyword evidence="6 8" id="KW-1133">Transmembrane helix</keyword>
<proteinExistence type="predicted"/>
<feature type="transmembrane region" description="Helical" evidence="8">
    <location>
        <begin position="62"/>
        <end position="77"/>
    </location>
</feature>
<feature type="transmembrane region" description="Helical" evidence="8">
    <location>
        <begin position="113"/>
        <end position="133"/>
    </location>
</feature>
<evidence type="ECO:0000313" key="9">
    <source>
        <dbReference type="EMBL" id="KAB0668537.1"/>
    </source>
</evidence>
<reference evidence="9 10" key="1">
    <citation type="journal article" date="2020" name="Microorganisms">
        <title>Description of Three Novel Members in the Family Geobacteraceae, Oryzomonas japonicum gen. nov., sp. nov., Oryzomonas sagensis sp. nov., and Oryzomonas ruber sp. nov.</title>
        <authorList>
            <person name="Xu Z."/>
            <person name="Masuda Y."/>
            <person name="Hayakawa C."/>
            <person name="Ushijima N."/>
            <person name="Kawano K."/>
            <person name="Shiratori Y."/>
            <person name="Senoo K."/>
            <person name="Itoh H."/>
        </authorList>
    </citation>
    <scope>NUCLEOTIDE SEQUENCE [LARGE SCALE GENOMIC DNA]</scope>
    <source>
        <strain evidence="9 10">Red100</strain>
    </source>
</reference>
<keyword evidence="5 9" id="KW-0378">Hydrolase</keyword>
<dbReference type="EC" id="3.4.22.-" evidence="9"/>
<organism evidence="9 10">
    <name type="scientific">Oryzomonas sagensis</name>
    <dbReference type="NCBI Taxonomy" id="2603857"/>
    <lineage>
        <taxon>Bacteria</taxon>
        <taxon>Pseudomonadati</taxon>
        <taxon>Thermodesulfobacteriota</taxon>
        <taxon>Desulfuromonadia</taxon>
        <taxon>Geobacterales</taxon>
        <taxon>Geobacteraceae</taxon>
        <taxon>Oryzomonas</taxon>
    </lineage>
</organism>
<evidence type="ECO:0000256" key="6">
    <source>
        <dbReference type="ARBA" id="ARBA00022989"/>
    </source>
</evidence>
<dbReference type="InterPro" id="IPR026392">
    <property type="entry name" value="Exo/Archaeosortase_dom"/>
</dbReference>
<evidence type="ECO:0000256" key="5">
    <source>
        <dbReference type="ARBA" id="ARBA00022801"/>
    </source>
</evidence>
<keyword evidence="3" id="KW-0645">Protease</keyword>
<gene>
    <name evidence="9" type="primary">xrt</name>
    <name evidence="9" type="ORF">F6V30_15660</name>
</gene>
<keyword evidence="2" id="KW-1003">Cell membrane</keyword>
<dbReference type="GO" id="GO:0016787">
    <property type="term" value="F:hydrolase activity"/>
    <property type="evidence" value="ECO:0007669"/>
    <property type="project" value="UniProtKB-KW"/>
</dbReference>
<dbReference type="Pfam" id="PF09721">
    <property type="entry name" value="Exosortase_EpsH"/>
    <property type="match status" value="1"/>
</dbReference>
<protein>
    <submittedName>
        <fullName evidence="9">Exosortase</fullName>
        <ecNumber evidence="9">3.4.22.-</ecNumber>
    </submittedName>
</protein>
<evidence type="ECO:0000256" key="7">
    <source>
        <dbReference type="ARBA" id="ARBA00023136"/>
    </source>
</evidence>
<keyword evidence="7 8" id="KW-0472">Membrane</keyword>
<feature type="transmembrane region" description="Helical" evidence="8">
    <location>
        <begin position="238"/>
        <end position="261"/>
    </location>
</feature>
<feature type="transmembrane region" description="Helical" evidence="8">
    <location>
        <begin position="273"/>
        <end position="296"/>
    </location>
</feature>
<evidence type="ECO:0000256" key="2">
    <source>
        <dbReference type="ARBA" id="ARBA00022475"/>
    </source>
</evidence>
<feature type="transmembrane region" description="Helical" evidence="8">
    <location>
        <begin position="140"/>
        <end position="160"/>
    </location>
</feature>
<name>A0ABQ6TKC5_9BACT</name>
<evidence type="ECO:0000313" key="10">
    <source>
        <dbReference type="Proteomes" id="UP000798046"/>
    </source>
</evidence>
<comment type="caution">
    <text evidence="9">The sequence shown here is derived from an EMBL/GenBank/DDBJ whole genome shotgun (WGS) entry which is preliminary data.</text>
</comment>
<dbReference type="InterPro" id="IPR013426">
    <property type="entry name" value="EpsH-like"/>
</dbReference>
<dbReference type="InterPro" id="IPR019127">
    <property type="entry name" value="Exosortase"/>
</dbReference>
<dbReference type="Proteomes" id="UP000798046">
    <property type="component" value="Unassembled WGS sequence"/>
</dbReference>
<evidence type="ECO:0000256" key="1">
    <source>
        <dbReference type="ARBA" id="ARBA00004651"/>
    </source>
</evidence>
<sequence length="298" mass="32432">MTMVLCARKGDCSMPFAKQLLSTARGVQLQYLFWAVFGVAFVCAYFPVITSLVHAWSHSDDYSHGFIIAPVAAYMLWQKREVFLEKQAVGSWSGLLLATGALFLYAVSKIGEMQTIASLSMIVFLWGAVIFLFGYGVFRACFLPLVFLAFMIPVPAQIIARLTIPLQLLVTKASVGLASFSGIPIFHDGNIIQLPQGTFQVVQACSGLRSIMTMLTLGTVLAYFTLRSTMLRGTLLLLAVPIALAVNILRVFVLISALYFLSIDLSEGTLHTCLGLAVFGIALGLFLAAGKGLALWER</sequence>
<keyword evidence="4 8" id="KW-0812">Transmembrane</keyword>
<comment type="subcellular location">
    <subcellularLocation>
        <location evidence="1">Cell membrane</location>
        <topology evidence="1">Multi-pass membrane protein</topology>
    </subcellularLocation>
</comment>
<accession>A0ABQ6TKC5</accession>
<feature type="transmembrane region" description="Helical" evidence="8">
    <location>
        <begin position="89"/>
        <end position="107"/>
    </location>
</feature>
<feature type="transmembrane region" description="Helical" evidence="8">
    <location>
        <begin position="207"/>
        <end position="226"/>
    </location>
</feature>
<feature type="transmembrane region" description="Helical" evidence="8">
    <location>
        <begin position="31"/>
        <end position="56"/>
    </location>
</feature>
<evidence type="ECO:0000256" key="8">
    <source>
        <dbReference type="SAM" id="Phobius"/>
    </source>
</evidence>
<keyword evidence="10" id="KW-1185">Reference proteome</keyword>
<dbReference type="NCBIfam" id="TIGR02602">
    <property type="entry name" value="8TM_EpsH"/>
    <property type="match status" value="1"/>
</dbReference>